<protein>
    <recommendedName>
        <fullName evidence="1">Glycosyltransferase 2-like domain-containing protein</fullName>
    </recommendedName>
</protein>
<name>A0A2S1LCG6_9FLAO</name>
<dbReference type="Proteomes" id="UP000244527">
    <property type="component" value="Chromosome"/>
</dbReference>
<dbReference type="EMBL" id="CP020918">
    <property type="protein sequence ID" value="AWG21450.1"/>
    <property type="molecule type" value="Genomic_DNA"/>
</dbReference>
<evidence type="ECO:0000313" key="2">
    <source>
        <dbReference type="EMBL" id="AWG21450.1"/>
    </source>
</evidence>
<gene>
    <name evidence="2" type="ORF">FFWV33_07840</name>
</gene>
<dbReference type="InterPro" id="IPR029044">
    <property type="entry name" value="Nucleotide-diphossugar_trans"/>
</dbReference>
<reference evidence="2 3" key="1">
    <citation type="submission" date="2017-04" db="EMBL/GenBank/DDBJ databases">
        <title>Compelte genome sequence of WV33.</title>
        <authorList>
            <person name="Lee P.C."/>
        </authorList>
    </citation>
    <scope>NUCLEOTIDE SEQUENCE [LARGE SCALE GENOMIC DNA]</scope>
    <source>
        <strain evidence="2 3">WV33</strain>
    </source>
</reference>
<dbReference type="GO" id="GO:0016758">
    <property type="term" value="F:hexosyltransferase activity"/>
    <property type="evidence" value="ECO:0007669"/>
    <property type="project" value="UniProtKB-ARBA"/>
</dbReference>
<dbReference type="SUPFAM" id="SSF53448">
    <property type="entry name" value="Nucleotide-diphospho-sugar transferases"/>
    <property type="match status" value="1"/>
</dbReference>
<accession>A0A2S1LCG6</accession>
<sequence>MLLSERSSYSYKSGEEEKEIEIFGFYTASNTLFSKENDRQKYLFMKKLSIITINYNNLKGLKRTVESVVNQTWQEFEYIVIDGGSTDGSASYLENHSSNFDYWISDSDTGIYNAMNKGIQKAKGEYLLFLNSGDHLYGNEALQKTISEVCDYDLVYFDIQVIDQEKTSILENPSTFSFEYLHNNLPCHQSLFVKKSAFGVVGLYDEELIIVADWKWFIQAILKYNLSYKKRAGFFSVFYKDGISSIDVNTALIQKERTLVLEKDFPILMNDLKHQYYLERVIRNLRKSRKIKWLLKLGLLDKF</sequence>
<dbReference type="KEGG" id="ffa:FFWV33_07840"/>
<dbReference type="InterPro" id="IPR001173">
    <property type="entry name" value="Glyco_trans_2-like"/>
</dbReference>
<evidence type="ECO:0000259" key="1">
    <source>
        <dbReference type="Pfam" id="PF00535"/>
    </source>
</evidence>
<feature type="domain" description="Glycosyltransferase 2-like" evidence="1">
    <location>
        <begin position="49"/>
        <end position="172"/>
    </location>
</feature>
<dbReference type="PANTHER" id="PTHR22916:SF67">
    <property type="entry name" value="COLANIC ACID BIOSYNTHESIS GLYCOSYL TRANSFERASE WCAE-RELATED"/>
    <property type="match status" value="1"/>
</dbReference>
<dbReference type="AlphaFoldDB" id="A0A2S1LCG6"/>
<keyword evidence="3" id="KW-1185">Reference proteome</keyword>
<dbReference type="Pfam" id="PF00535">
    <property type="entry name" value="Glycos_transf_2"/>
    <property type="match status" value="1"/>
</dbReference>
<dbReference type="CDD" id="cd06433">
    <property type="entry name" value="GT_2_WfgS_like"/>
    <property type="match status" value="1"/>
</dbReference>
<evidence type="ECO:0000313" key="3">
    <source>
        <dbReference type="Proteomes" id="UP000244527"/>
    </source>
</evidence>
<organism evidence="2 3">
    <name type="scientific">Flavobacterium faecale</name>
    <dbReference type="NCBI Taxonomy" id="1355330"/>
    <lineage>
        <taxon>Bacteria</taxon>
        <taxon>Pseudomonadati</taxon>
        <taxon>Bacteroidota</taxon>
        <taxon>Flavobacteriia</taxon>
        <taxon>Flavobacteriales</taxon>
        <taxon>Flavobacteriaceae</taxon>
        <taxon>Flavobacterium</taxon>
    </lineage>
</organism>
<dbReference type="PANTHER" id="PTHR22916">
    <property type="entry name" value="GLYCOSYLTRANSFERASE"/>
    <property type="match status" value="1"/>
</dbReference>
<dbReference type="Gene3D" id="3.90.550.10">
    <property type="entry name" value="Spore Coat Polysaccharide Biosynthesis Protein SpsA, Chain A"/>
    <property type="match status" value="1"/>
</dbReference>
<proteinExistence type="predicted"/>